<dbReference type="PROSITE" id="PS50850">
    <property type="entry name" value="MFS"/>
    <property type="match status" value="1"/>
</dbReference>
<feature type="transmembrane region" description="Helical" evidence="9">
    <location>
        <begin position="365"/>
        <end position="387"/>
    </location>
</feature>
<feature type="domain" description="Major facilitator superfamily (MFS) profile" evidence="10">
    <location>
        <begin position="11"/>
        <end position="418"/>
    </location>
</feature>
<feature type="transmembrane region" description="Helical" evidence="9">
    <location>
        <begin position="83"/>
        <end position="105"/>
    </location>
</feature>
<dbReference type="InterPro" id="IPR036259">
    <property type="entry name" value="MFS_trans_sf"/>
</dbReference>
<keyword evidence="6" id="KW-0769">Symport</keyword>
<evidence type="ECO:0000256" key="4">
    <source>
        <dbReference type="ARBA" id="ARBA00022475"/>
    </source>
</evidence>
<keyword evidence="4" id="KW-1003">Cell membrane</keyword>
<evidence type="ECO:0000313" key="12">
    <source>
        <dbReference type="Proteomes" id="UP000605897"/>
    </source>
</evidence>
<gene>
    <name evidence="11" type="ORF">GCM10017786_21680</name>
</gene>
<evidence type="ECO:0000256" key="9">
    <source>
        <dbReference type="SAM" id="Phobius"/>
    </source>
</evidence>
<feature type="transmembrane region" description="Helical" evidence="9">
    <location>
        <begin position="111"/>
        <end position="138"/>
    </location>
</feature>
<evidence type="ECO:0000313" key="11">
    <source>
        <dbReference type="EMBL" id="GHE89243.1"/>
    </source>
</evidence>
<dbReference type="PROSITE" id="PS00216">
    <property type="entry name" value="SUGAR_TRANSPORT_1"/>
    <property type="match status" value="1"/>
</dbReference>
<dbReference type="Pfam" id="PF07690">
    <property type="entry name" value="MFS_1"/>
    <property type="match status" value="1"/>
</dbReference>
<accession>A0ABQ3IR12</accession>
<evidence type="ECO:0000256" key="6">
    <source>
        <dbReference type="ARBA" id="ARBA00022847"/>
    </source>
</evidence>
<dbReference type="Pfam" id="PF00083">
    <property type="entry name" value="Sugar_tr"/>
    <property type="match status" value="1"/>
</dbReference>
<dbReference type="PANTHER" id="PTHR43528">
    <property type="entry name" value="ALPHA-KETOGLUTARATE PERMEASE"/>
    <property type="match status" value="1"/>
</dbReference>
<dbReference type="InterPro" id="IPR011701">
    <property type="entry name" value="MFS"/>
</dbReference>
<evidence type="ECO:0000256" key="2">
    <source>
        <dbReference type="ARBA" id="ARBA00008240"/>
    </source>
</evidence>
<dbReference type="RefSeq" id="WP_191244384.1">
    <property type="nucleotide sequence ID" value="NZ_BNAU01000002.1"/>
</dbReference>
<sequence length="429" mass="45098">MTQSPVPRRRIYFATVFGHLVEWYEFSVYGFVAVHIGATFFPGADPMARLLATFGVFGFTFGFRPLGALFFGPLADRIGRRPVLVTVLLLMCGSTFAIGLLPGYATLGIAAPVLLVVLRGLQNFSTGGEFGSVGAFMIEHAPPGRRGFATSWLMFSAVVGFVIGSLVVVALAATLGDAAMAAWGWRIPFLVAGPLGIVGLYIRLRLEDTPEFRALADRHEVAQSPLREALRYRREILTVAGLAGLHTTAFYLVLTFMVSYLTQTVRFGTGLALTATLAGAVAALVPMPWVSAWSDRIGRRPVLVTFSAGIAVLAVPALAVIRSSPAGAIAGQVVLGSLMGALVSTTLVSMTEIFPARVRSAGSSFAYTISAALIGGTAPFVSTWLIGATGSSLAPAGYLAATALLALVAALCFRERVAPSVKGEVHVGQ</sequence>
<evidence type="ECO:0000256" key="3">
    <source>
        <dbReference type="ARBA" id="ARBA00022448"/>
    </source>
</evidence>
<feature type="transmembrane region" description="Helical" evidence="9">
    <location>
        <begin position="50"/>
        <end position="71"/>
    </location>
</feature>
<dbReference type="InterPro" id="IPR051084">
    <property type="entry name" value="H+-coupled_symporters"/>
</dbReference>
<feature type="transmembrane region" description="Helical" evidence="9">
    <location>
        <begin position="150"/>
        <end position="173"/>
    </location>
</feature>
<dbReference type="PANTHER" id="PTHR43528:SF1">
    <property type="entry name" value="ALPHA-KETOGLUTARATE PERMEASE"/>
    <property type="match status" value="1"/>
</dbReference>
<comment type="subcellular location">
    <subcellularLocation>
        <location evidence="1">Cell membrane</location>
        <topology evidence="1">Multi-pass membrane protein</topology>
    </subcellularLocation>
</comment>
<proteinExistence type="inferred from homology"/>
<feature type="transmembrane region" description="Helical" evidence="9">
    <location>
        <begin position="333"/>
        <end position="353"/>
    </location>
</feature>
<feature type="transmembrane region" description="Helical" evidence="9">
    <location>
        <begin position="185"/>
        <end position="204"/>
    </location>
</feature>
<feature type="transmembrane region" description="Helical" evidence="9">
    <location>
        <begin position="12"/>
        <end position="38"/>
    </location>
</feature>
<evidence type="ECO:0000259" key="10">
    <source>
        <dbReference type="PROSITE" id="PS50850"/>
    </source>
</evidence>
<feature type="transmembrane region" description="Helical" evidence="9">
    <location>
        <begin position="267"/>
        <end position="290"/>
    </location>
</feature>
<dbReference type="Gene3D" id="1.20.1250.20">
    <property type="entry name" value="MFS general substrate transporter like domains"/>
    <property type="match status" value="2"/>
</dbReference>
<feature type="transmembrane region" description="Helical" evidence="9">
    <location>
        <begin position="236"/>
        <end position="261"/>
    </location>
</feature>
<evidence type="ECO:0000256" key="8">
    <source>
        <dbReference type="ARBA" id="ARBA00023136"/>
    </source>
</evidence>
<dbReference type="InterPro" id="IPR020846">
    <property type="entry name" value="MFS_dom"/>
</dbReference>
<keyword evidence="8 9" id="KW-0472">Membrane</keyword>
<keyword evidence="3" id="KW-0813">Transport</keyword>
<organism evidence="11 12">
    <name type="scientific">Amycolatopsis deserti</name>
    <dbReference type="NCBI Taxonomy" id="185696"/>
    <lineage>
        <taxon>Bacteria</taxon>
        <taxon>Bacillati</taxon>
        <taxon>Actinomycetota</taxon>
        <taxon>Actinomycetes</taxon>
        <taxon>Pseudonocardiales</taxon>
        <taxon>Pseudonocardiaceae</taxon>
        <taxon>Amycolatopsis</taxon>
    </lineage>
</organism>
<dbReference type="InterPro" id="IPR005828">
    <property type="entry name" value="MFS_sugar_transport-like"/>
</dbReference>
<evidence type="ECO:0000256" key="7">
    <source>
        <dbReference type="ARBA" id="ARBA00022989"/>
    </source>
</evidence>
<keyword evidence="12" id="KW-1185">Reference proteome</keyword>
<feature type="transmembrane region" description="Helical" evidence="9">
    <location>
        <begin position="302"/>
        <end position="321"/>
    </location>
</feature>
<dbReference type="SUPFAM" id="SSF103473">
    <property type="entry name" value="MFS general substrate transporter"/>
    <property type="match status" value="1"/>
</dbReference>
<keyword evidence="7 9" id="KW-1133">Transmembrane helix</keyword>
<feature type="transmembrane region" description="Helical" evidence="9">
    <location>
        <begin position="393"/>
        <end position="413"/>
    </location>
</feature>
<evidence type="ECO:0000256" key="1">
    <source>
        <dbReference type="ARBA" id="ARBA00004651"/>
    </source>
</evidence>
<evidence type="ECO:0000256" key="5">
    <source>
        <dbReference type="ARBA" id="ARBA00022692"/>
    </source>
</evidence>
<dbReference type="EMBL" id="BNAU01000002">
    <property type="protein sequence ID" value="GHE89243.1"/>
    <property type="molecule type" value="Genomic_DNA"/>
</dbReference>
<dbReference type="Proteomes" id="UP000605897">
    <property type="component" value="Unassembled WGS sequence"/>
</dbReference>
<dbReference type="InterPro" id="IPR005829">
    <property type="entry name" value="Sugar_transporter_CS"/>
</dbReference>
<comment type="similarity">
    <text evidence="2">Belongs to the major facilitator superfamily. Metabolite:H+ Symporter (MHS) family (TC 2.A.1.6) family.</text>
</comment>
<protein>
    <submittedName>
        <fullName evidence="11">MFS transporter</fullName>
    </submittedName>
</protein>
<reference evidence="12" key="1">
    <citation type="journal article" date="2019" name="Int. J. Syst. Evol. Microbiol.">
        <title>The Global Catalogue of Microorganisms (GCM) 10K type strain sequencing project: providing services to taxonomists for standard genome sequencing and annotation.</title>
        <authorList>
            <consortium name="The Broad Institute Genomics Platform"/>
            <consortium name="The Broad Institute Genome Sequencing Center for Infectious Disease"/>
            <person name="Wu L."/>
            <person name="Ma J."/>
        </authorList>
    </citation>
    <scope>NUCLEOTIDE SEQUENCE [LARGE SCALE GENOMIC DNA]</scope>
    <source>
        <strain evidence="12">CGMCC 4.7677</strain>
    </source>
</reference>
<comment type="caution">
    <text evidence="11">The sequence shown here is derived from an EMBL/GenBank/DDBJ whole genome shotgun (WGS) entry which is preliminary data.</text>
</comment>
<keyword evidence="5 9" id="KW-0812">Transmembrane</keyword>
<name>A0ABQ3IR12_9PSEU</name>